<dbReference type="NCBIfam" id="TIGR01484">
    <property type="entry name" value="HAD-SF-IIB"/>
    <property type="match status" value="1"/>
</dbReference>
<dbReference type="SUPFAM" id="SSF53756">
    <property type="entry name" value="UDP-Glycosyltransferase/glycogen phosphorylase"/>
    <property type="match status" value="1"/>
</dbReference>
<dbReference type="AlphaFoldDB" id="A0A4P2Q078"/>
<dbReference type="SUPFAM" id="SSF56784">
    <property type="entry name" value="HAD-like"/>
    <property type="match status" value="1"/>
</dbReference>
<comment type="pathway">
    <text evidence="7">Glycan metabolism; glucosylglycerol biosynthesis.</text>
</comment>
<evidence type="ECO:0000256" key="3">
    <source>
        <dbReference type="ARBA" id="ARBA00022676"/>
    </source>
</evidence>
<gene>
    <name evidence="11" type="ORF">SOCEGT47_030430</name>
</gene>
<evidence type="ECO:0000256" key="4">
    <source>
        <dbReference type="ARBA" id="ARBA00022679"/>
    </source>
</evidence>
<sequence length="728" mass="81130">MPRLLIVSNRLPVSVRVERGALALTRSSGGLAAAMRGPHERFDALWVGWPGNVANFTPEQRQEVESALARMRAVPVHVGAAEQHRFYDGFSNGVLWPLFHYLLDKVNVDAQLDWEAYRSVNERFAEAVAARYTPGDAIWVHDYQLMLLPALLRARFPAARIGFFLHVPFPSSEVFRILPWREHILRGLLGADVVGFHTAAYRRNFASSVARVLELDLDPEEETIEHEGRRIALGVHPISIDTAEIARLASLPSVQEEAARIRADARGRKIVLGIDRLDYTKGIPRRLLAIERLLEREPEMREKLRFIQLAVPSREKASAYAECQRLVHEMVGRTNGRYGTPHVMPIHYIHRSLPMEQVVALYVAADAMLVTPLRDGMNLVAKEYVAARTGDDGVLILSEFAGAAAELSEAISVNPYDIDAVASAVKHAVTMPANEQKVRMAALRRRVAAHDVHVWAQSFLDDLDRAAARKPAEASEPRRPDVPPSVLERVQHAPRRVWILDYDGTLVPFASMPELAAPDDELLSLLGVLSERDRVHVVSGRLRADLERWFGALPLDLHAEHGFWSRSRGSREWIPLEPGAAAWKGEIRAVLEDITRRTPGSFVEEKAVSLAWHYRRADAELAGEHARELRARVAERLPMDALEILGGAKVLEIRPRGVHKGRVVPGILADAPANAAVIAIGDDRTDEDIFAALPPSAHTIHVGTQTSRAAYRLPDPRAVRRLLRSIHA</sequence>
<evidence type="ECO:0000256" key="1">
    <source>
        <dbReference type="ARBA" id="ARBA00006330"/>
    </source>
</evidence>
<dbReference type="GO" id="GO:0005829">
    <property type="term" value="C:cytosol"/>
    <property type="evidence" value="ECO:0007669"/>
    <property type="project" value="TreeGrafter"/>
</dbReference>
<dbReference type="Gene3D" id="3.30.70.1020">
    <property type="entry name" value="Trehalose-6-phosphate phosphatase related protein, domain 2"/>
    <property type="match status" value="1"/>
</dbReference>
<dbReference type="FunFam" id="3.40.50.2000:FF:000010">
    <property type="entry name" value="Alpha,alpha-trehalose-phosphate synthase"/>
    <property type="match status" value="1"/>
</dbReference>
<evidence type="ECO:0000256" key="5">
    <source>
        <dbReference type="ARBA" id="ARBA00052754"/>
    </source>
</evidence>
<keyword evidence="4" id="KW-0808">Transferase</keyword>
<dbReference type="RefSeq" id="WP_129347685.1">
    <property type="nucleotide sequence ID" value="NZ_CP012670.1"/>
</dbReference>
<evidence type="ECO:0000256" key="7">
    <source>
        <dbReference type="ARBA" id="ARBA00060702"/>
    </source>
</evidence>
<dbReference type="Proteomes" id="UP000295781">
    <property type="component" value="Chromosome"/>
</dbReference>
<dbReference type="Pfam" id="PF02358">
    <property type="entry name" value="Trehalose_PPase"/>
    <property type="match status" value="1"/>
</dbReference>
<dbReference type="InterPro" id="IPR036412">
    <property type="entry name" value="HAD-like_sf"/>
</dbReference>
<name>A0A4P2Q078_SORCE</name>
<dbReference type="InterPro" id="IPR003337">
    <property type="entry name" value="Trehalose_PPase"/>
</dbReference>
<keyword evidence="3" id="KW-0328">Glycosyltransferase</keyword>
<dbReference type="NCBIfam" id="NF011071">
    <property type="entry name" value="PRK14501.1"/>
    <property type="match status" value="1"/>
</dbReference>
<dbReference type="PANTHER" id="PTHR10788:SF106">
    <property type="entry name" value="BCDNA.GH08860"/>
    <property type="match status" value="1"/>
</dbReference>
<dbReference type="PANTHER" id="PTHR10788">
    <property type="entry name" value="TREHALOSE-6-PHOSPHATE SYNTHASE"/>
    <property type="match status" value="1"/>
</dbReference>
<protein>
    <recommendedName>
        <fullName evidence="9">Glucosylglycerol-phosphate synthase</fullName>
        <ecNumber evidence="8">2.4.1.213</ecNumber>
    </recommendedName>
    <alternativeName>
        <fullName evidence="10">Glucosyl-glycerol-phosphate synthase</fullName>
    </alternativeName>
</protein>
<comment type="catalytic activity">
    <reaction evidence="5">
        <text>ADP-alpha-D-glucose + sn-glycerol 3-phosphate = 2-O-(alpha-D-glucopyranosyl)-sn-glycerol 3-phosphate + ADP + H(+)</text>
        <dbReference type="Rhea" id="RHEA:12881"/>
        <dbReference type="ChEBI" id="CHEBI:15378"/>
        <dbReference type="ChEBI" id="CHEBI:57498"/>
        <dbReference type="ChEBI" id="CHEBI:57597"/>
        <dbReference type="ChEBI" id="CHEBI:87089"/>
        <dbReference type="ChEBI" id="CHEBI:456216"/>
        <dbReference type="EC" id="2.4.1.213"/>
    </reaction>
</comment>
<dbReference type="EMBL" id="CP012670">
    <property type="protein sequence ID" value="AUX22540.1"/>
    <property type="molecule type" value="Genomic_DNA"/>
</dbReference>
<dbReference type="NCBIfam" id="TIGR00685">
    <property type="entry name" value="T6PP"/>
    <property type="match status" value="1"/>
</dbReference>
<dbReference type="EC" id="2.4.1.213" evidence="8"/>
<dbReference type="GO" id="GO:0033828">
    <property type="term" value="F:glucosylglycerol-phosphate synthase activity"/>
    <property type="evidence" value="ECO:0007669"/>
    <property type="project" value="UniProtKB-EC"/>
</dbReference>
<comment type="similarity">
    <text evidence="1">In the C-terminal section; belongs to the trehalose phosphatase family.</text>
</comment>
<comment type="similarity">
    <text evidence="2">Belongs to the glycosyltransferase 20 family.</text>
</comment>
<evidence type="ECO:0000256" key="8">
    <source>
        <dbReference type="ARBA" id="ARBA00066821"/>
    </source>
</evidence>
<organism evidence="11 12">
    <name type="scientific">Sorangium cellulosum</name>
    <name type="common">Polyangium cellulosum</name>
    <dbReference type="NCBI Taxonomy" id="56"/>
    <lineage>
        <taxon>Bacteria</taxon>
        <taxon>Pseudomonadati</taxon>
        <taxon>Myxococcota</taxon>
        <taxon>Polyangia</taxon>
        <taxon>Polyangiales</taxon>
        <taxon>Polyangiaceae</taxon>
        <taxon>Sorangium</taxon>
    </lineage>
</organism>
<dbReference type="Gene3D" id="3.40.50.2000">
    <property type="entry name" value="Glycogen Phosphorylase B"/>
    <property type="match status" value="2"/>
</dbReference>
<evidence type="ECO:0000313" key="12">
    <source>
        <dbReference type="Proteomes" id="UP000295781"/>
    </source>
</evidence>
<evidence type="ECO:0000256" key="10">
    <source>
        <dbReference type="ARBA" id="ARBA00080497"/>
    </source>
</evidence>
<proteinExistence type="inferred from homology"/>
<dbReference type="CDD" id="cd01627">
    <property type="entry name" value="HAD_TPP"/>
    <property type="match status" value="1"/>
</dbReference>
<evidence type="ECO:0000256" key="9">
    <source>
        <dbReference type="ARBA" id="ARBA00069974"/>
    </source>
</evidence>
<dbReference type="GO" id="GO:0004805">
    <property type="term" value="F:trehalose-phosphatase activity"/>
    <property type="evidence" value="ECO:0007669"/>
    <property type="project" value="TreeGrafter"/>
</dbReference>
<dbReference type="InterPro" id="IPR006379">
    <property type="entry name" value="HAD-SF_hydro_IIB"/>
</dbReference>
<evidence type="ECO:0000256" key="2">
    <source>
        <dbReference type="ARBA" id="ARBA00008799"/>
    </source>
</evidence>
<reference evidence="11 12" key="1">
    <citation type="submission" date="2015-09" db="EMBL/GenBank/DDBJ databases">
        <title>Sorangium comparison.</title>
        <authorList>
            <person name="Zaburannyi N."/>
            <person name="Bunk B."/>
            <person name="Overmann J."/>
            <person name="Mueller R."/>
        </authorList>
    </citation>
    <scope>NUCLEOTIDE SEQUENCE [LARGE SCALE GENOMIC DNA]</scope>
    <source>
        <strain evidence="11 12">So ceGT47</strain>
    </source>
</reference>
<dbReference type="InterPro" id="IPR023214">
    <property type="entry name" value="HAD_sf"/>
</dbReference>
<dbReference type="Gene3D" id="3.40.50.1000">
    <property type="entry name" value="HAD superfamily/HAD-like"/>
    <property type="match status" value="1"/>
</dbReference>
<comment type="function">
    <text evidence="6">Involved in salt tolerance by producing GG-phosphate from ADP-glucose and glycerol-3-phosphate (G3P), an intermediate in the synthesis of the osmolyte glucosylglycerol (GG).</text>
</comment>
<evidence type="ECO:0000256" key="6">
    <source>
        <dbReference type="ARBA" id="ARBA00055920"/>
    </source>
</evidence>
<dbReference type="GO" id="GO:0005992">
    <property type="term" value="P:trehalose biosynthetic process"/>
    <property type="evidence" value="ECO:0007669"/>
    <property type="project" value="InterPro"/>
</dbReference>
<accession>A0A4P2Q078</accession>
<dbReference type="OrthoDB" id="9815690at2"/>
<evidence type="ECO:0000313" key="11">
    <source>
        <dbReference type="EMBL" id="AUX22540.1"/>
    </source>
</evidence>
<dbReference type="GO" id="GO:0003825">
    <property type="term" value="F:alpha,alpha-trehalose-phosphate synthase (UDP-forming) activity"/>
    <property type="evidence" value="ECO:0007669"/>
    <property type="project" value="TreeGrafter"/>
</dbReference>
<dbReference type="Pfam" id="PF00982">
    <property type="entry name" value="Glyco_transf_20"/>
    <property type="match status" value="1"/>
</dbReference>
<dbReference type="InterPro" id="IPR001830">
    <property type="entry name" value="Glyco_trans_20"/>
</dbReference>
<dbReference type="CDD" id="cd03788">
    <property type="entry name" value="GT20_TPS"/>
    <property type="match status" value="1"/>
</dbReference>